<keyword evidence="12" id="KW-0407">Ion channel</keyword>
<reference evidence="16 17" key="1">
    <citation type="journal article" date="2006" name="Nature">
        <title>Global trends of whole-genome duplications revealed by the ciliate Paramecium tetraurelia.</title>
        <authorList>
            <consortium name="Genoscope"/>
            <person name="Aury J.-M."/>
            <person name="Jaillon O."/>
            <person name="Duret L."/>
            <person name="Noel B."/>
            <person name="Jubin C."/>
            <person name="Porcel B.M."/>
            <person name="Segurens B."/>
            <person name="Daubin V."/>
            <person name="Anthouard V."/>
            <person name="Aiach N."/>
            <person name="Arnaiz O."/>
            <person name="Billaut A."/>
            <person name="Beisson J."/>
            <person name="Blanc I."/>
            <person name="Bouhouche K."/>
            <person name="Camara F."/>
            <person name="Duharcourt S."/>
            <person name="Guigo R."/>
            <person name="Gogendeau D."/>
            <person name="Katinka M."/>
            <person name="Keller A.-M."/>
            <person name="Kissmehl R."/>
            <person name="Klotz C."/>
            <person name="Koll F."/>
            <person name="Le Moue A."/>
            <person name="Lepere C."/>
            <person name="Malinsky S."/>
            <person name="Nowacki M."/>
            <person name="Nowak J.K."/>
            <person name="Plattner H."/>
            <person name="Poulain J."/>
            <person name="Ruiz F."/>
            <person name="Serrano V."/>
            <person name="Zagulski M."/>
            <person name="Dessen P."/>
            <person name="Betermier M."/>
            <person name="Weissenbach J."/>
            <person name="Scarpelli C."/>
            <person name="Schachter V."/>
            <person name="Sperling L."/>
            <person name="Meyer E."/>
            <person name="Cohen J."/>
            <person name="Wincker P."/>
        </authorList>
    </citation>
    <scope>NUCLEOTIDE SEQUENCE [LARGE SCALE GENOMIC DNA]</scope>
    <source>
        <strain evidence="16 17">Stock d4-2</strain>
    </source>
</reference>
<dbReference type="InterPro" id="IPR027359">
    <property type="entry name" value="Volt_channel_dom_sf"/>
</dbReference>
<evidence type="ECO:0000256" key="2">
    <source>
        <dbReference type="ARBA" id="ARBA00022448"/>
    </source>
</evidence>
<feature type="transmembrane region" description="Helical" evidence="14">
    <location>
        <begin position="245"/>
        <end position="264"/>
    </location>
</feature>
<dbReference type="OrthoDB" id="431720at2759"/>
<dbReference type="GO" id="GO:0098703">
    <property type="term" value="P:calcium ion import across plasma membrane"/>
    <property type="evidence" value="ECO:0000318"/>
    <property type="project" value="GO_Central"/>
</dbReference>
<dbReference type="InterPro" id="IPR005821">
    <property type="entry name" value="Ion_trans_dom"/>
</dbReference>
<keyword evidence="7" id="KW-0851">Voltage-gated channel</keyword>
<dbReference type="eggNOG" id="KOG2301">
    <property type="taxonomic scope" value="Eukaryota"/>
</dbReference>
<evidence type="ECO:0000256" key="1">
    <source>
        <dbReference type="ARBA" id="ARBA00004141"/>
    </source>
</evidence>
<feature type="transmembrane region" description="Helical" evidence="14">
    <location>
        <begin position="1021"/>
        <end position="1040"/>
    </location>
</feature>
<dbReference type="FunFam" id="1.20.120.350:FF:000113">
    <property type="entry name" value="Uncharacterized protein"/>
    <property type="match status" value="1"/>
</dbReference>
<keyword evidence="17" id="KW-1185">Reference proteome</keyword>
<feature type="transmembrane region" description="Helical" evidence="14">
    <location>
        <begin position="927"/>
        <end position="946"/>
    </location>
</feature>
<dbReference type="FunFam" id="1.10.287.70:FF:000356">
    <property type="entry name" value="Uncharacterized protein"/>
    <property type="match status" value="1"/>
</dbReference>
<dbReference type="FunFam" id="1.10.238.10:FF:000525">
    <property type="entry name" value="Uncharacterized protein"/>
    <property type="match status" value="1"/>
</dbReference>
<dbReference type="SUPFAM" id="SSF81324">
    <property type="entry name" value="Voltage-gated potassium channels"/>
    <property type="match status" value="3"/>
</dbReference>
<feature type="transmembrane region" description="Helical" evidence="14">
    <location>
        <begin position="1284"/>
        <end position="1300"/>
    </location>
</feature>
<feature type="transmembrane region" description="Helical" evidence="14">
    <location>
        <begin position="997"/>
        <end position="1015"/>
    </location>
</feature>
<dbReference type="InterPro" id="IPR050599">
    <property type="entry name" value="VDCC_alpha-1_subunit"/>
</dbReference>
<feature type="region of interest" description="Disordered" evidence="13">
    <location>
        <begin position="868"/>
        <end position="896"/>
    </location>
</feature>
<feature type="domain" description="Ion transport" evidence="15">
    <location>
        <begin position="928"/>
        <end position="1196"/>
    </location>
</feature>
<keyword evidence="3" id="KW-0109">Calcium transport</keyword>
<keyword evidence="9" id="KW-0406">Ion transport</keyword>
<evidence type="ECO:0000256" key="4">
    <source>
        <dbReference type="ARBA" id="ARBA00022673"/>
    </source>
</evidence>
<feature type="transmembrane region" description="Helical" evidence="14">
    <location>
        <begin position="180"/>
        <end position="197"/>
    </location>
</feature>
<evidence type="ECO:0000256" key="12">
    <source>
        <dbReference type="ARBA" id="ARBA00023303"/>
    </source>
</evidence>
<dbReference type="EMBL" id="CT868000">
    <property type="protein sequence ID" value="CAK59085.1"/>
    <property type="molecule type" value="Genomic_DNA"/>
</dbReference>
<feature type="domain" description="Ion transport" evidence="15">
    <location>
        <begin position="110"/>
        <end position="393"/>
    </location>
</feature>
<evidence type="ECO:0000256" key="5">
    <source>
        <dbReference type="ARBA" id="ARBA00022692"/>
    </source>
</evidence>
<feature type="transmembrane region" description="Helical" evidence="14">
    <location>
        <begin position="1052"/>
        <end position="1075"/>
    </location>
</feature>
<evidence type="ECO:0000256" key="14">
    <source>
        <dbReference type="SAM" id="Phobius"/>
    </source>
</evidence>
<keyword evidence="5 14" id="KW-0812">Transmembrane</keyword>
<dbReference type="HOGENOM" id="CLU_000540_5_3_1"/>
<keyword evidence="4" id="KW-0107">Calcium channel</keyword>
<evidence type="ECO:0000256" key="10">
    <source>
        <dbReference type="ARBA" id="ARBA00023136"/>
    </source>
</evidence>
<dbReference type="FunFam" id="1.10.287.70:FF:000061">
    <property type="entry name" value="Sodium leak channel non-selective protein"/>
    <property type="match status" value="1"/>
</dbReference>
<keyword evidence="8 14" id="KW-1133">Transmembrane helix</keyword>
<evidence type="ECO:0000313" key="17">
    <source>
        <dbReference type="Proteomes" id="UP000000600"/>
    </source>
</evidence>
<evidence type="ECO:0000256" key="11">
    <source>
        <dbReference type="ARBA" id="ARBA00023180"/>
    </source>
</evidence>
<dbReference type="OMA" id="EWHITML"/>
<dbReference type="Proteomes" id="UP000000600">
    <property type="component" value="Unassembled WGS sequence"/>
</dbReference>
<feature type="transmembrane region" description="Helical" evidence="14">
    <location>
        <begin position="1164"/>
        <end position="1189"/>
    </location>
</feature>
<feature type="compositionally biased region" description="Polar residues" evidence="13">
    <location>
        <begin position="877"/>
        <end position="895"/>
    </location>
</feature>
<feature type="transmembrane region" description="Helical" evidence="14">
    <location>
        <begin position="966"/>
        <end position="985"/>
    </location>
</feature>
<evidence type="ECO:0000256" key="3">
    <source>
        <dbReference type="ARBA" id="ARBA00022568"/>
    </source>
</evidence>
<dbReference type="Pfam" id="PF00520">
    <property type="entry name" value="Ion_trans"/>
    <property type="match status" value="4"/>
</dbReference>
<dbReference type="FunFam" id="1.10.287.70:FF:000117">
    <property type="entry name" value="Voltage-gated Ca2+ channel, alpha subunit"/>
    <property type="match status" value="1"/>
</dbReference>
<dbReference type="Gene3D" id="1.20.120.350">
    <property type="entry name" value="Voltage-gated potassium channels. Chain C"/>
    <property type="match status" value="4"/>
</dbReference>
<accession>A0BKL8</accession>
<dbReference type="RefSeq" id="XP_001426483.1">
    <property type="nucleotide sequence ID" value="XM_001426446.1"/>
</dbReference>
<sequence length="1704" mass="199450">MSKTLKSIGVECLTFPKARQDEAIHQQTILRLNSFLGCENEIFNWNNIIAKPDLLEIKMKKPIQYLNPETFEEDLLQNDAQWPFADNSLFLFKSDNPFRLSLYKSFNEKLFLQVIRIITFLNIIAVCLYDYQSRINQEDDNRNRISITLEIFCNIIFGLECLGSIIIKGFVLGKNAYLKSWWNVVNFLTFIATWSILGDIKSENQLVHILRVIRLFRTLRLIQDSKILKKQFDAFIGSFSRLGPILIPLLFVVLYYSIIGLHLFMGITEQRCRETPEPVNEDWKAVDDIKFLCGIWECSENSYCGSLADYNLPRNRTENVIEQFGFGFIRFDDFFYSLFVVFTFLNVTGWSGTTFMFWRAMTTYITAFYFVSLIFILAYLLSNLLLASFYESFLVLSTIKQNKSIDNEKEVIENEIMKKKQQQIMTRLAQINEQKSKKRNSKKKYQISLYYQDEEDQQTFLSEHFQKFLNISTIIAKSNTFKYINCTVIIICAIVIVYDHHGISKTSYQSLMILDFICIIYFIFEFIISLWGNGLAEQFKEIIDVFDSLVIMTQIILIIVLFFFDESIIVNTNRYINLIKAFKMLRLIKLLYIARVFYSISVLARCLIQTLFKIKDMILLFIIIILFTCLFGQEFLAYKVRFEQLPNGSYQPVDSINGISASINYEGLGNSFMAATNIFYNEEWHITMLLYGEKIWVSLLYHIFFILLGQILFVRLLLAVFLNEFCTQLKKIEQEIKPINFTQYYKNAVGFFVSILKKRQRAKIHSITSNINAANQQQLKTQAQVQTQPNDAKKNGKLSLFFELKAQKDGANPNSDLIDYKVQTPTNILSNKESIIDYLRKPEEKKDASDDHVKDHNIEDEINEIEDESIDHENIKSPGQVNDPSSSRKMNQNIRKSVRRENSEKTLFIFAPESDFRMLVTSLVTNIYFRIFNFALILLTCIRIALLSPLEDPNSDISFTLQVGYIFLTVFYILVILLNCIAFGLYKNEQSFFRQSIYNIFSFVITIVDLITLIFDISHPLSKFVTSLRILQFIQIGAVFSKNIAYAQASLLNAFTQMIQLTIFCLILLAIYGVLALKLLKGTFYYCDAYDSIHKDFIIKKEDCFDYGGSWVNQILTFDTIFQSILTLFCTATSENWIPLIQQAWNAVDVDHQPIQNYNRIYALYFQLFFFLGNLCLLNMFIGLIVNAYQEAKTKAQNFHLLDETQREWFQIKMQIYNMQPLVKSKKPSNYIRKILFQLVKQKYFKIFWLIIIFCNTIVLSMYFHRSDQSVGDDYNQILDSINSVFVFIFAFEIVCRFLAKDKSLYFKDNSNIMDSIGIWWAIANLFIRNHEDYNFHFRRISNAISVAFQLQRNFRIIKRFNNLEKLFSSIFSVIPNSLSMLFIMFIFLFIYTTLGIDMFAFIRTQSNLNGWDQHFRKFSTAMFSLIKVASSESWWFIMVDTLHEQQPNFACNYMSTYADYQKYGFNGCGTPYAYLYFVSFHLIFSLMILNLLIASVLGAYEEHVKSEESAVSKYQLNDVLSLWRNYDPEGKGLINYKDFWKLSSEIAIIFGVAQDDLLDVNNKKNFLKVLNIPIYESKESNMLCYQFHDVILSLTKISVTLKYGVTSLEPTDKTVQQKLRIQLGDLQRKDATSKFKPTSFNSGDMVAIIYIQKKFRLWKKRVQLKREGGDYKIIYNEMSDLKNLIKKQIEMEERQDLKSKIKE</sequence>
<feature type="transmembrane region" description="Helical" evidence="14">
    <location>
        <begin position="334"/>
        <end position="358"/>
    </location>
</feature>
<feature type="transmembrane region" description="Helical" evidence="14">
    <location>
        <begin position="480"/>
        <end position="498"/>
    </location>
</feature>
<feature type="transmembrane region" description="Helical" evidence="14">
    <location>
        <begin position="110"/>
        <end position="131"/>
    </location>
</feature>
<feature type="domain" description="Ion transport" evidence="15">
    <location>
        <begin position="480"/>
        <end position="725"/>
    </location>
</feature>
<dbReference type="STRING" id="5888.A0BKL8"/>
<feature type="transmembrane region" description="Helical" evidence="14">
    <location>
        <begin position="543"/>
        <end position="564"/>
    </location>
</feature>
<keyword evidence="6" id="KW-0106">Calcium</keyword>
<dbReference type="PANTHER" id="PTHR45628">
    <property type="entry name" value="VOLTAGE-DEPENDENT CALCIUM CHANNEL TYPE A SUBUNIT ALPHA-1"/>
    <property type="match status" value="1"/>
</dbReference>
<comment type="subcellular location">
    <subcellularLocation>
        <location evidence="1">Membrane</location>
        <topology evidence="1">Multi-pass membrane protein</topology>
    </subcellularLocation>
</comment>
<feature type="transmembrane region" description="Helical" evidence="14">
    <location>
        <begin position="1367"/>
        <end position="1392"/>
    </location>
</feature>
<keyword evidence="11" id="KW-0325">Glycoprotein</keyword>
<feature type="transmembrane region" description="Helical" evidence="14">
    <location>
        <begin position="699"/>
        <end position="722"/>
    </location>
</feature>
<evidence type="ECO:0000256" key="8">
    <source>
        <dbReference type="ARBA" id="ARBA00022989"/>
    </source>
</evidence>
<proteinExistence type="predicted"/>
<feature type="domain" description="Ion transport" evidence="15">
    <location>
        <begin position="1243"/>
        <end position="1506"/>
    </location>
</feature>
<dbReference type="FunFam" id="1.20.120.350:FF:000030">
    <property type="entry name" value="sodium leak channel non-selective protein"/>
    <property type="match status" value="2"/>
</dbReference>
<evidence type="ECO:0000256" key="7">
    <source>
        <dbReference type="ARBA" id="ARBA00022882"/>
    </source>
</evidence>
<keyword evidence="10 14" id="KW-0472">Membrane</keyword>
<feature type="transmembrane region" description="Helical" evidence="14">
    <location>
        <begin position="510"/>
        <end position="531"/>
    </location>
</feature>
<gene>
    <name evidence="16" type="ORF">GSPATT00029716001</name>
</gene>
<dbReference type="GO" id="GO:0008331">
    <property type="term" value="F:high voltage-gated calcium channel activity"/>
    <property type="evidence" value="ECO:0000318"/>
    <property type="project" value="GO_Central"/>
</dbReference>
<evidence type="ECO:0000256" key="9">
    <source>
        <dbReference type="ARBA" id="ARBA00023065"/>
    </source>
</evidence>
<feature type="transmembrane region" description="Helical" evidence="14">
    <location>
        <begin position="364"/>
        <end position="390"/>
    </location>
</feature>
<organism evidence="16 17">
    <name type="scientific">Paramecium tetraurelia</name>
    <dbReference type="NCBI Taxonomy" id="5888"/>
    <lineage>
        <taxon>Eukaryota</taxon>
        <taxon>Sar</taxon>
        <taxon>Alveolata</taxon>
        <taxon>Ciliophora</taxon>
        <taxon>Intramacronucleata</taxon>
        <taxon>Oligohymenophorea</taxon>
        <taxon>Peniculida</taxon>
        <taxon>Parameciidae</taxon>
        <taxon>Paramecium</taxon>
    </lineage>
</organism>
<evidence type="ECO:0000259" key="15">
    <source>
        <dbReference type="Pfam" id="PF00520"/>
    </source>
</evidence>
<dbReference type="KEGG" id="ptm:GSPATT00029716001"/>
<evidence type="ECO:0000313" key="16">
    <source>
        <dbReference type="EMBL" id="CAK59085.1"/>
    </source>
</evidence>
<dbReference type="Gene3D" id="1.10.287.70">
    <property type="match status" value="4"/>
</dbReference>
<keyword evidence="2" id="KW-0813">Transport</keyword>
<feature type="transmembrane region" description="Helical" evidence="14">
    <location>
        <begin position="151"/>
        <end position="173"/>
    </location>
</feature>
<dbReference type="GO" id="GO:0005891">
    <property type="term" value="C:voltage-gated calcium channel complex"/>
    <property type="evidence" value="ECO:0000318"/>
    <property type="project" value="GO_Central"/>
</dbReference>
<feature type="transmembrane region" description="Helical" evidence="14">
    <location>
        <begin position="1244"/>
        <end position="1264"/>
    </location>
</feature>
<dbReference type="InParanoid" id="A0BKL8"/>
<evidence type="ECO:0000256" key="6">
    <source>
        <dbReference type="ARBA" id="ARBA00022837"/>
    </source>
</evidence>
<dbReference type="FunFam" id="1.20.120.350:FF:000082">
    <property type="entry name" value="Uncharacterized protein"/>
    <property type="match status" value="1"/>
</dbReference>
<evidence type="ECO:0000256" key="13">
    <source>
        <dbReference type="SAM" id="MobiDB-lite"/>
    </source>
</evidence>
<name>A0BKL8_PARTE</name>
<dbReference type="PANTHER" id="PTHR45628:SF7">
    <property type="entry name" value="VOLTAGE-DEPENDENT CALCIUM CHANNEL TYPE A SUBUNIT ALPHA-1"/>
    <property type="match status" value="1"/>
</dbReference>
<feature type="transmembrane region" description="Helical" evidence="14">
    <location>
        <begin position="618"/>
        <end position="638"/>
    </location>
</feature>
<feature type="transmembrane region" description="Helical" evidence="14">
    <location>
        <begin position="1474"/>
        <end position="1501"/>
    </location>
</feature>
<dbReference type="Gene3D" id="1.10.238.10">
    <property type="entry name" value="EF-hand"/>
    <property type="match status" value="1"/>
</dbReference>
<dbReference type="GeneID" id="5012267"/>
<protein>
    <recommendedName>
        <fullName evidence="15">Ion transport domain-containing protein</fullName>
    </recommendedName>
</protein>
<feature type="transmembrane region" description="Helical" evidence="14">
    <location>
        <begin position="584"/>
        <end position="606"/>
    </location>
</feature>